<feature type="domain" description="Pre-C2HC" evidence="1">
    <location>
        <begin position="148"/>
        <end position="209"/>
    </location>
</feature>
<dbReference type="OrthoDB" id="6379801at2759"/>
<protein>
    <recommendedName>
        <fullName evidence="1">Pre-C2HC domain-containing protein</fullName>
    </recommendedName>
</protein>
<dbReference type="Pfam" id="PF07530">
    <property type="entry name" value="PRE_C2HC"/>
    <property type="match status" value="1"/>
</dbReference>
<evidence type="ECO:0000313" key="2">
    <source>
        <dbReference type="EMBL" id="GBO13799.1"/>
    </source>
</evidence>
<dbReference type="EMBL" id="BGPR01038287">
    <property type="protein sequence ID" value="GBO14112.1"/>
    <property type="molecule type" value="Genomic_DNA"/>
</dbReference>
<dbReference type="EMBL" id="BGPR01038042">
    <property type="protein sequence ID" value="GBO13799.1"/>
    <property type="molecule type" value="Genomic_DNA"/>
</dbReference>
<gene>
    <name evidence="4" type="ORF">AVEN_10043_1</name>
    <name evidence="3" type="ORF">AVEN_1538_1</name>
    <name evidence="2" type="ORF">AVEN_89707_1</name>
</gene>
<comment type="caution">
    <text evidence="3">The sequence shown here is derived from an EMBL/GenBank/DDBJ whole genome shotgun (WGS) entry which is preliminary data.</text>
</comment>
<dbReference type="InterPro" id="IPR006579">
    <property type="entry name" value="Pre_C2HC_dom"/>
</dbReference>
<organism evidence="3 5">
    <name type="scientific">Araneus ventricosus</name>
    <name type="common">Orbweaver spider</name>
    <name type="synonym">Epeira ventricosa</name>
    <dbReference type="NCBI Taxonomy" id="182803"/>
    <lineage>
        <taxon>Eukaryota</taxon>
        <taxon>Metazoa</taxon>
        <taxon>Ecdysozoa</taxon>
        <taxon>Arthropoda</taxon>
        <taxon>Chelicerata</taxon>
        <taxon>Arachnida</taxon>
        <taxon>Araneae</taxon>
        <taxon>Araneomorphae</taxon>
        <taxon>Entelegynae</taxon>
        <taxon>Araneoidea</taxon>
        <taxon>Araneidae</taxon>
        <taxon>Araneus</taxon>
    </lineage>
</organism>
<name>A0A4Y2UNJ3_ARAVE</name>
<evidence type="ECO:0000313" key="5">
    <source>
        <dbReference type="Proteomes" id="UP000499080"/>
    </source>
</evidence>
<dbReference type="AlphaFoldDB" id="A0A4Y2UNJ3"/>
<sequence length="257" mass="30088">MLAEFVKRGRELSENSFKVVSRKNAAKPRSIENKSEIETSNKFQHLMDVEEQETLTEPPKTFIPAINLKLTNDYNLTLQEISRNHPETTNKYDRGYIKITPNSLEDREKKNIDYLNKSEKEYVLSETPDVRPIKIVIKNLSPDHSKENISDELANFKVVRINQLRNFRLKTLLPIFLVELTKTPNVNEIYKIDKLNFFKIKIEPYQKKNRATICYNCSEFCHSARNCRCKPRCIKCNGSHETRNCHIKEKKSKTPPA</sequence>
<proteinExistence type="predicted"/>
<reference evidence="3 5" key="1">
    <citation type="journal article" date="2019" name="Sci. Rep.">
        <title>Orb-weaving spider Araneus ventricosus genome elucidates the spidroin gene catalogue.</title>
        <authorList>
            <person name="Kono N."/>
            <person name="Nakamura H."/>
            <person name="Ohtoshi R."/>
            <person name="Moran D.A.P."/>
            <person name="Shinohara A."/>
            <person name="Yoshida Y."/>
            <person name="Fujiwara M."/>
            <person name="Mori M."/>
            <person name="Tomita M."/>
            <person name="Arakawa K."/>
        </authorList>
    </citation>
    <scope>NUCLEOTIDE SEQUENCE [LARGE SCALE GENOMIC DNA]</scope>
</reference>
<accession>A0A4Y2UNJ3</accession>
<evidence type="ECO:0000259" key="1">
    <source>
        <dbReference type="Pfam" id="PF07530"/>
    </source>
</evidence>
<evidence type="ECO:0000313" key="3">
    <source>
        <dbReference type="EMBL" id="GBO13802.1"/>
    </source>
</evidence>
<keyword evidence="5" id="KW-1185">Reference proteome</keyword>
<dbReference type="Proteomes" id="UP000499080">
    <property type="component" value="Unassembled WGS sequence"/>
</dbReference>
<dbReference type="EMBL" id="BGPR01038043">
    <property type="protein sequence ID" value="GBO13802.1"/>
    <property type="molecule type" value="Genomic_DNA"/>
</dbReference>
<evidence type="ECO:0000313" key="4">
    <source>
        <dbReference type="EMBL" id="GBO14112.1"/>
    </source>
</evidence>